<feature type="transmembrane region" description="Helical" evidence="6">
    <location>
        <begin position="384"/>
        <end position="410"/>
    </location>
</feature>
<dbReference type="RefSeq" id="WP_341372195.1">
    <property type="nucleotide sequence ID" value="NZ_JBBUTF010000001.1"/>
</dbReference>
<organism evidence="9 10">
    <name type="scientific">Pseudaquabacterium rugosum</name>
    <dbReference type="NCBI Taxonomy" id="2984194"/>
    <lineage>
        <taxon>Bacteria</taxon>
        <taxon>Pseudomonadati</taxon>
        <taxon>Pseudomonadota</taxon>
        <taxon>Betaproteobacteria</taxon>
        <taxon>Burkholderiales</taxon>
        <taxon>Sphaerotilaceae</taxon>
        <taxon>Pseudaquabacterium</taxon>
    </lineage>
</organism>
<dbReference type="EMBL" id="JBBUTF010000001">
    <property type="protein sequence ID" value="MEK8024409.1"/>
    <property type="molecule type" value="Genomic_DNA"/>
</dbReference>
<feature type="transmembrane region" description="Helical" evidence="6">
    <location>
        <begin position="75"/>
        <end position="91"/>
    </location>
</feature>
<feature type="transmembrane region" description="Helical" evidence="6">
    <location>
        <begin position="170"/>
        <end position="188"/>
    </location>
</feature>
<comment type="subcellular location">
    <subcellularLocation>
        <location evidence="1">Membrane</location>
        <topology evidence="1">Multi-pass membrane protein</topology>
    </subcellularLocation>
</comment>
<reference evidence="9 10" key="1">
    <citation type="submission" date="2024-04" db="EMBL/GenBank/DDBJ databases">
        <title>Novel species of the genus Ideonella isolated from streams.</title>
        <authorList>
            <person name="Lu H."/>
        </authorList>
    </citation>
    <scope>NUCLEOTIDE SEQUENCE [LARGE SCALE GENOMIC DNA]</scope>
    <source>
        <strain evidence="9 10">BYS139W</strain>
    </source>
</reference>
<feature type="compositionally biased region" description="Low complexity" evidence="5">
    <location>
        <begin position="487"/>
        <end position="503"/>
    </location>
</feature>
<keyword evidence="10" id="KW-1185">Reference proteome</keyword>
<dbReference type="GO" id="GO:0016874">
    <property type="term" value="F:ligase activity"/>
    <property type="evidence" value="ECO:0007669"/>
    <property type="project" value="UniProtKB-KW"/>
</dbReference>
<dbReference type="Pfam" id="PF04932">
    <property type="entry name" value="Wzy_C"/>
    <property type="match status" value="1"/>
</dbReference>
<evidence type="ECO:0000313" key="9">
    <source>
        <dbReference type="EMBL" id="MEK8024409.1"/>
    </source>
</evidence>
<evidence type="ECO:0000256" key="3">
    <source>
        <dbReference type="ARBA" id="ARBA00022989"/>
    </source>
</evidence>
<keyword evidence="4 6" id="KW-0472">Membrane</keyword>
<feature type="transmembrane region" description="Helical" evidence="6">
    <location>
        <begin position="328"/>
        <end position="351"/>
    </location>
</feature>
<name>A0ABU9B3S3_9BURK</name>
<evidence type="ECO:0000259" key="7">
    <source>
        <dbReference type="Pfam" id="PF04932"/>
    </source>
</evidence>
<evidence type="ECO:0000256" key="6">
    <source>
        <dbReference type="SAM" id="Phobius"/>
    </source>
</evidence>
<dbReference type="PANTHER" id="PTHR37422:SF13">
    <property type="entry name" value="LIPOPOLYSACCHARIDE BIOSYNTHESIS PROTEIN PA4999-RELATED"/>
    <property type="match status" value="1"/>
</dbReference>
<keyword evidence="9" id="KW-0436">Ligase</keyword>
<evidence type="ECO:0000256" key="1">
    <source>
        <dbReference type="ARBA" id="ARBA00004141"/>
    </source>
</evidence>
<comment type="caution">
    <text evidence="9">The sequence shown here is derived from an EMBL/GenBank/DDBJ whole genome shotgun (WGS) entry which is preliminary data.</text>
</comment>
<keyword evidence="2 6" id="KW-0812">Transmembrane</keyword>
<protein>
    <submittedName>
        <fullName evidence="9">O-glycosylation ligase, exosortase A system-associated</fullName>
    </submittedName>
</protein>
<feature type="transmembrane region" description="Helical" evidence="6">
    <location>
        <begin position="236"/>
        <end position="253"/>
    </location>
</feature>
<feature type="transmembrane region" description="Helical" evidence="6">
    <location>
        <begin position="103"/>
        <end position="121"/>
    </location>
</feature>
<dbReference type="Pfam" id="PF19358">
    <property type="entry name" value="DUF5935"/>
    <property type="match status" value="1"/>
</dbReference>
<keyword evidence="3 6" id="KW-1133">Transmembrane helix</keyword>
<feature type="compositionally biased region" description="Low complexity" evidence="5">
    <location>
        <begin position="442"/>
        <end position="459"/>
    </location>
</feature>
<proteinExistence type="predicted"/>
<evidence type="ECO:0000256" key="4">
    <source>
        <dbReference type="ARBA" id="ARBA00023136"/>
    </source>
</evidence>
<feature type="domain" description="O-antigen ligase-related" evidence="7">
    <location>
        <begin position="201"/>
        <end position="345"/>
    </location>
</feature>
<evidence type="ECO:0000256" key="2">
    <source>
        <dbReference type="ARBA" id="ARBA00022692"/>
    </source>
</evidence>
<feature type="domain" description="DUF5935" evidence="8">
    <location>
        <begin position="1"/>
        <end position="187"/>
    </location>
</feature>
<dbReference type="Proteomes" id="UP001368500">
    <property type="component" value="Unassembled WGS sequence"/>
</dbReference>
<evidence type="ECO:0000313" key="10">
    <source>
        <dbReference type="Proteomes" id="UP001368500"/>
    </source>
</evidence>
<feature type="transmembrane region" description="Helical" evidence="6">
    <location>
        <begin position="43"/>
        <end position="63"/>
    </location>
</feature>
<dbReference type="InterPro" id="IPR017528">
    <property type="entry name" value="CHP03097O-antigen_lig-rel"/>
</dbReference>
<dbReference type="InterPro" id="IPR007016">
    <property type="entry name" value="O-antigen_ligase-rel_domated"/>
</dbReference>
<dbReference type="NCBIfam" id="TIGR03097">
    <property type="entry name" value="PEP_O_lig_1"/>
    <property type="match status" value="1"/>
</dbReference>
<feature type="transmembrane region" description="Helical" evidence="6">
    <location>
        <begin position="128"/>
        <end position="150"/>
    </location>
</feature>
<evidence type="ECO:0000256" key="5">
    <source>
        <dbReference type="SAM" id="MobiDB-lite"/>
    </source>
</evidence>
<dbReference type="InterPro" id="IPR045979">
    <property type="entry name" value="DUF5935"/>
</dbReference>
<accession>A0ABU9B3S3</accession>
<evidence type="ECO:0000259" key="8">
    <source>
        <dbReference type="Pfam" id="PF19358"/>
    </source>
</evidence>
<feature type="region of interest" description="Disordered" evidence="5">
    <location>
        <begin position="442"/>
        <end position="511"/>
    </location>
</feature>
<sequence>MRDIALSLIISWMLLVSLKRPEIGAYLWAWLSLMNPHRMTYGFAHDLPWAMIAALFGLMGALFSRHKSMPRSAGVWLLALLWAWMSLTSLTSINPGDAVLERWIFVSKIMLMFFVALLVVQGRSQIEVLVAVVAVSLAFFGVKGGIFTVATGGSYRVWGPPDSMMEENNALAVSLIIVLPFVYYFWSVTTRRWLRLALPWAMLFMGASILGSQSRGALVGVLAMSIFLGLKSKHPVRFSLVLGALLVLLIAFMPDSWSERMSTISNHQEDASATQRFYAWISMWNVAVDRPLVGAGFRADNLALYAVYGPTDPKYEVAFGTPWVAHSIYFQALGEHGFVGLGLFLLIWAWVWRAAGRTAREAATVPELADWVPVLMRMCQVSTIGFLVGGAFLSLMNLDLPYYIVIFVILCQREVQRARGPATRAVNASAIAGAGAGPAMAAGRPSRVAGAASSSVPAANPQPTAVSTPVPNPVSMARPGAPRRARPAAPGATAPHDGARPAPANRPPTRR</sequence>
<dbReference type="PANTHER" id="PTHR37422">
    <property type="entry name" value="TEICHURONIC ACID BIOSYNTHESIS PROTEIN TUAE"/>
    <property type="match status" value="1"/>
</dbReference>
<gene>
    <name evidence="9" type="ORF">AACH11_00305</name>
</gene>
<dbReference type="InterPro" id="IPR051533">
    <property type="entry name" value="WaaL-like"/>
</dbReference>